<feature type="signal peptide" evidence="1">
    <location>
        <begin position="1"/>
        <end position="25"/>
    </location>
</feature>
<evidence type="ECO:0000313" key="3">
    <source>
        <dbReference type="Proteomes" id="UP001232992"/>
    </source>
</evidence>
<keyword evidence="3" id="KW-1185">Reference proteome</keyword>
<evidence type="ECO:0000256" key="1">
    <source>
        <dbReference type="SAM" id="SignalP"/>
    </source>
</evidence>
<dbReference type="Proteomes" id="UP001232992">
    <property type="component" value="Unassembled WGS sequence"/>
</dbReference>
<evidence type="ECO:0008006" key="4">
    <source>
        <dbReference type="Google" id="ProtNLM"/>
    </source>
</evidence>
<keyword evidence="1" id="KW-0732">Signal</keyword>
<dbReference type="EMBL" id="JAQOSQ010000016">
    <property type="protein sequence ID" value="MDJ1184586.1"/>
    <property type="molecule type" value="Genomic_DNA"/>
</dbReference>
<gene>
    <name evidence="2" type="ORF">PMH09_15475</name>
</gene>
<reference evidence="2 3" key="1">
    <citation type="submission" date="2023-01" db="EMBL/GenBank/DDBJ databases">
        <title>Novel diversity within Roseofilum (Cyanobacteria; Desertifilaceae) from marine benthic mats with descriptions of four novel species.</title>
        <authorList>
            <person name="Wang Y."/>
            <person name="Berthold D.E."/>
            <person name="Hu J."/>
            <person name="Lefler F.W."/>
            <person name="Laughinghouse H.D. IV."/>
        </authorList>
    </citation>
    <scope>NUCLEOTIDE SEQUENCE [LARGE SCALE GENOMIC DNA]</scope>
    <source>
        <strain evidence="2 3">BLCC-M143</strain>
    </source>
</reference>
<name>A0ABT7BZF3_9CYAN</name>
<comment type="caution">
    <text evidence="2">The sequence shown here is derived from an EMBL/GenBank/DDBJ whole genome shotgun (WGS) entry which is preliminary data.</text>
</comment>
<organism evidence="2 3">
    <name type="scientific">Roseofilum casamattae BLCC-M143</name>
    <dbReference type="NCBI Taxonomy" id="3022442"/>
    <lineage>
        <taxon>Bacteria</taxon>
        <taxon>Bacillati</taxon>
        <taxon>Cyanobacteriota</taxon>
        <taxon>Cyanophyceae</taxon>
        <taxon>Desertifilales</taxon>
        <taxon>Desertifilaceae</taxon>
        <taxon>Roseofilum</taxon>
        <taxon>Roseofilum casamattae</taxon>
    </lineage>
</organism>
<feature type="chain" id="PRO_5045722797" description="Secreted protein" evidence="1">
    <location>
        <begin position="26"/>
        <end position="82"/>
    </location>
</feature>
<sequence>MYKFVILILAAFTLSLWTALLPAQAQAPDRSQSVTYTWGYDRLGGTTVCKQVTSTATLDPRYPDKPSLQINARAVDSSYCAR</sequence>
<dbReference type="RefSeq" id="WP_283759241.1">
    <property type="nucleotide sequence ID" value="NZ_JAQOSQ010000016.1"/>
</dbReference>
<protein>
    <recommendedName>
        <fullName evidence="4">Secreted protein</fullName>
    </recommendedName>
</protein>
<proteinExistence type="predicted"/>
<accession>A0ABT7BZF3</accession>
<evidence type="ECO:0000313" key="2">
    <source>
        <dbReference type="EMBL" id="MDJ1184586.1"/>
    </source>
</evidence>